<sequence length="502" mass="55785">MVEKSIYLSFRNVQNTSQQFVYQVKAPPLGTTQLQVFGTVSGQYIVGQITSDNPRNQRYQSTNEGPLLYGHLFNNYIKVYVTLTADTGATITLKYKTILQRRGGFYQDEDLFITSHRVEAIDIFYNINSVQTLLDVSGSPLAGENFYIDGKPLVDLSLSAQMIRVSSLNTLVDHTTASYPVGVAARFAIKFDVNHKASGEILVQDNIFVHTITPDAYGEPTPADVLFLLSAPSKKWKKQLEIALEDFFVNVTTVEGLNYHIIASDEISDSIDSRLNAAGVNKSVDLALSSEPADFISTSILNAIAYLNLHGSSNSCVIILIVHSENEPKYDREGRFILKDLNRFDKRRCAVISVALGDFDNFRVLETISTQRFGFARKILNGSDAHLELQALFSEVDDVAMTDVRVNYKDHVNATFLSNTKFPLLFNGSEVVVCARLQYLQRSDYPLAYNVKGLKPGNASQLVSTTQPGLVVKENALCDIIQEHDKLTEQTTVAVAPVNFCF</sequence>
<dbReference type="EMBL" id="BMAT01006883">
    <property type="protein sequence ID" value="GFS21527.1"/>
    <property type="molecule type" value="Genomic_DNA"/>
</dbReference>
<dbReference type="PANTHER" id="PTHR10338:SF108">
    <property type="entry name" value="INTER-ALPHA-TRYPSIN INHIBITOR HEAVY CHAIN H4-LIKE PROTEIN"/>
    <property type="match status" value="1"/>
</dbReference>
<dbReference type="PANTHER" id="PTHR10338">
    <property type="entry name" value="INTER-ALPHA-TRYPSIN INHIBITOR HEAVY CHAIN FAMILY MEMBER"/>
    <property type="match status" value="1"/>
</dbReference>
<dbReference type="InterPro" id="IPR050934">
    <property type="entry name" value="ITIH"/>
</dbReference>
<protein>
    <submittedName>
        <fullName evidence="1">Inter-alpha-trypsin inhibitor heavy chain H4</fullName>
    </submittedName>
</protein>
<proteinExistence type="predicted"/>
<dbReference type="Proteomes" id="UP000762676">
    <property type="component" value="Unassembled WGS sequence"/>
</dbReference>
<reference evidence="1 2" key="1">
    <citation type="journal article" date="2021" name="Elife">
        <title>Chloroplast acquisition without the gene transfer in kleptoplastic sea slugs, Plakobranchus ocellatus.</title>
        <authorList>
            <person name="Maeda T."/>
            <person name="Takahashi S."/>
            <person name="Yoshida T."/>
            <person name="Shimamura S."/>
            <person name="Takaki Y."/>
            <person name="Nagai Y."/>
            <person name="Toyoda A."/>
            <person name="Suzuki Y."/>
            <person name="Arimoto A."/>
            <person name="Ishii H."/>
            <person name="Satoh N."/>
            <person name="Nishiyama T."/>
            <person name="Hasebe M."/>
            <person name="Maruyama T."/>
            <person name="Minagawa J."/>
            <person name="Obokata J."/>
            <person name="Shigenobu S."/>
        </authorList>
    </citation>
    <scope>NUCLEOTIDE SEQUENCE [LARGE SCALE GENOMIC DNA]</scope>
</reference>
<organism evidence="1 2">
    <name type="scientific">Elysia marginata</name>
    <dbReference type="NCBI Taxonomy" id="1093978"/>
    <lineage>
        <taxon>Eukaryota</taxon>
        <taxon>Metazoa</taxon>
        <taxon>Spiralia</taxon>
        <taxon>Lophotrochozoa</taxon>
        <taxon>Mollusca</taxon>
        <taxon>Gastropoda</taxon>
        <taxon>Heterobranchia</taxon>
        <taxon>Euthyneura</taxon>
        <taxon>Panpulmonata</taxon>
        <taxon>Sacoglossa</taxon>
        <taxon>Placobranchoidea</taxon>
        <taxon>Plakobranchidae</taxon>
        <taxon>Elysia</taxon>
    </lineage>
</organism>
<keyword evidence="2" id="KW-1185">Reference proteome</keyword>
<accession>A0AAV4JFG7</accession>
<dbReference type="AlphaFoldDB" id="A0AAV4JFG7"/>
<gene>
    <name evidence="1" type="ORF">ElyMa_003341000</name>
</gene>
<evidence type="ECO:0000313" key="2">
    <source>
        <dbReference type="Proteomes" id="UP000762676"/>
    </source>
</evidence>
<name>A0AAV4JFG7_9GAST</name>
<comment type="caution">
    <text evidence="1">The sequence shown here is derived from an EMBL/GenBank/DDBJ whole genome shotgun (WGS) entry which is preliminary data.</text>
</comment>
<evidence type="ECO:0000313" key="1">
    <source>
        <dbReference type="EMBL" id="GFS21527.1"/>
    </source>
</evidence>